<reference evidence="8 9" key="1">
    <citation type="journal article" date="2018" name="Front. Microbiol.">
        <title>Genome-Wide Analysis of Corynespora cassiicola Leaf Fall Disease Putative Effectors.</title>
        <authorList>
            <person name="Lopez D."/>
            <person name="Ribeiro S."/>
            <person name="Label P."/>
            <person name="Fumanal B."/>
            <person name="Venisse J.S."/>
            <person name="Kohler A."/>
            <person name="de Oliveira R.R."/>
            <person name="Labutti K."/>
            <person name="Lipzen A."/>
            <person name="Lail K."/>
            <person name="Bauer D."/>
            <person name="Ohm R.A."/>
            <person name="Barry K.W."/>
            <person name="Spatafora J."/>
            <person name="Grigoriev I.V."/>
            <person name="Martin F.M."/>
            <person name="Pujade-Renaud V."/>
        </authorList>
    </citation>
    <scope>NUCLEOTIDE SEQUENCE [LARGE SCALE GENOMIC DNA]</scope>
    <source>
        <strain evidence="8 9">Philippines</strain>
    </source>
</reference>
<dbReference type="PANTHER" id="PTHR11699">
    <property type="entry name" value="ALDEHYDE DEHYDROGENASE-RELATED"/>
    <property type="match status" value="1"/>
</dbReference>
<comment type="catalytic activity">
    <reaction evidence="4">
        <text>an aldehyde + NAD(+) + H2O = a carboxylate + NADH + 2 H(+)</text>
        <dbReference type="Rhea" id="RHEA:16185"/>
        <dbReference type="ChEBI" id="CHEBI:15377"/>
        <dbReference type="ChEBI" id="CHEBI:15378"/>
        <dbReference type="ChEBI" id="CHEBI:17478"/>
        <dbReference type="ChEBI" id="CHEBI:29067"/>
        <dbReference type="ChEBI" id="CHEBI:57540"/>
        <dbReference type="ChEBI" id="CHEBI:57945"/>
        <dbReference type="EC" id="1.2.1.3"/>
    </reaction>
</comment>
<dbReference type="Proteomes" id="UP000240883">
    <property type="component" value="Unassembled WGS sequence"/>
</dbReference>
<dbReference type="Gene3D" id="3.40.309.10">
    <property type="entry name" value="Aldehyde Dehydrogenase, Chain A, domain 2"/>
    <property type="match status" value="1"/>
</dbReference>
<dbReference type="InterPro" id="IPR016163">
    <property type="entry name" value="Ald_DH_C"/>
</dbReference>
<gene>
    <name evidence="8" type="ORF">BS50DRAFT_479589</name>
</gene>
<evidence type="ECO:0000256" key="5">
    <source>
        <dbReference type="PROSITE-ProRule" id="PRU10007"/>
    </source>
</evidence>
<dbReference type="EMBL" id="KZ678128">
    <property type="protein sequence ID" value="PSN74101.1"/>
    <property type="molecule type" value="Genomic_DNA"/>
</dbReference>
<accession>A0A2T2P8W9</accession>
<dbReference type="InterPro" id="IPR029510">
    <property type="entry name" value="Ald_DH_CS_GLU"/>
</dbReference>
<dbReference type="InterPro" id="IPR015590">
    <property type="entry name" value="Aldehyde_DH_dom"/>
</dbReference>
<dbReference type="SUPFAM" id="SSF53720">
    <property type="entry name" value="ALDH-like"/>
    <property type="match status" value="1"/>
</dbReference>
<dbReference type="Pfam" id="PF00171">
    <property type="entry name" value="Aldedh"/>
    <property type="match status" value="1"/>
</dbReference>
<dbReference type="FunFam" id="3.40.309.10:FF:000009">
    <property type="entry name" value="Aldehyde dehydrogenase A"/>
    <property type="match status" value="1"/>
</dbReference>
<dbReference type="InterPro" id="IPR016162">
    <property type="entry name" value="Ald_DH_N"/>
</dbReference>
<evidence type="ECO:0000313" key="9">
    <source>
        <dbReference type="Proteomes" id="UP000240883"/>
    </source>
</evidence>
<protein>
    <recommendedName>
        <fullName evidence="3">aldehyde dehydrogenase (NAD(+))</fullName>
        <ecNumber evidence="3">1.2.1.3</ecNumber>
    </recommendedName>
</protein>
<organism evidence="8 9">
    <name type="scientific">Corynespora cassiicola Philippines</name>
    <dbReference type="NCBI Taxonomy" id="1448308"/>
    <lineage>
        <taxon>Eukaryota</taxon>
        <taxon>Fungi</taxon>
        <taxon>Dikarya</taxon>
        <taxon>Ascomycota</taxon>
        <taxon>Pezizomycotina</taxon>
        <taxon>Dothideomycetes</taxon>
        <taxon>Pleosporomycetidae</taxon>
        <taxon>Pleosporales</taxon>
        <taxon>Corynesporascaceae</taxon>
        <taxon>Corynespora</taxon>
    </lineage>
</organism>
<keyword evidence="2 6" id="KW-0560">Oxidoreductase</keyword>
<sequence>MNIGEYSMYINGKAVNTDNSLHSINPSTEEKLWPAPVATSKDVDEAVETAKIASKTWGGLTHQTRKDALYAYANAMEKYAAEFTEISMAECGKPRAEAHGEILATCAWLRVTADFEIPEEVVEETDSHKTIVRYVPLGVVGAIVPWNFPISLGAMKIVQAVMAGNAVIVKPSPFAPYALLKMVELAQRFFPPGVVQSLSGDDSLGPLITAHPGIDKISFTGSTGVGKAIYRGCADDMKRLTLELGGNDPAIIFPDVDIETIAPLIVQHAFRNTGQVCRCIKRIYVHEDIYAKFLKAMVKLTEEMTAKQTLGPLQNKMQYERIKTYFADIEKEGWKVAVGGDVAGDPRSGGKGYFLPPTIIDNPPDDSRIVVEEPFGPIVPVLSFRDEDDAIRRANNSKLGLSASVWTRDAKRGSRVAQKMEAGTVWINRHGAAGPTWSLAGHKESGLGAEWGLPGLKSMSNLQVLSFDKTLG</sequence>
<dbReference type="OrthoDB" id="310895at2759"/>
<dbReference type="InterPro" id="IPR016161">
    <property type="entry name" value="Ald_DH/histidinol_DH"/>
</dbReference>
<evidence type="ECO:0000256" key="4">
    <source>
        <dbReference type="ARBA" id="ARBA00049194"/>
    </source>
</evidence>
<evidence type="ECO:0000256" key="1">
    <source>
        <dbReference type="ARBA" id="ARBA00009986"/>
    </source>
</evidence>
<dbReference type="EC" id="1.2.1.3" evidence="3"/>
<comment type="similarity">
    <text evidence="1 6">Belongs to the aldehyde dehydrogenase family.</text>
</comment>
<dbReference type="FunFam" id="3.40.605.10:FF:000007">
    <property type="entry name" value="NAD/NADP-dependent betaine aldehyde dehydrogenase"/>
    <property type="match status" value="1"/>
</dbReference>
<keyword evidence="9" id="KW-1185">Reference proteome</keyword>
<dbReference type="InterPro" id="IPR044086">
    <property type="entry name" value="LUC3-like"/>
</dbReference>
<evidence type="ECO:0000256" key="6">
    <source>
        <dbReference type="RuleBase" id="RU003345"/>
    </source>
</evidence>
<dbReference type="PROSITE" id="PS00687">
    <property type="entry name" value="ALDEHYDE_DEHYDR_GLU"/>
    <property type="match status" value="1"/>
</dbReference>
<dbReference type="GO" id="GO:0004029">
    <property type="term" value="F:aldehyde dehydrogenase (NAD+) activity"/>
    <property type="evidence" value="ECO:0007669"/>
    <property type="project" value="UniProtKB-EC"/>
</dbReference>
<dbReference type="AlphaFoldDB" id="A0A2T2P8W9"/>
<feature type="active site" evidence="5">
    <location>
        <position position="243"/>
    </location>
</feature>
<evidence type="ECO:0000313" key="8">
    <source>
        <dbReference type="EMBL" id="PSN74101.1"/>
    </source>
</evidence>
<dbReference type="Gene3D" id="3.40.605.10">
    <property type="entry name" value="Aldehyde Dehydrogenase, Chain A, domain 1"/>
    <property type="match status" value="1"/>
</dbReference>
<dbReference type="STRING" id="1448308.A0A2T2P8W9"/>
<evidence type="ECO:0000256" key="3">
    <source>
        <dbReference type="ARBA" id="ARBA00024226"/>
    </source>
</evidence>
<proteinExistence type="inferred from homology"/>
<name>A0A2T2P8W9_CORCC</name>
<dbReference type="CDD" id="cd07106">
    <property type="entry name" value="ALDH_AldA-AAD23400"/>
    <property type="match status" value="1"/>
</dbReference>
<feature type="domain" description="Aldehyde dehydrogenase" evidence="7">
    <location>
        <begin position="19"/>
        <end position="463"/>
    </location>
</feature>
<evidence type="ECO:0000256" key="2">
    <source>
        <dbReference type="ARBA" id="ARBA00023002"/>
    </source>
</evidence>
<evidence type="ECO:0000259" key="7">
    <source>
        <dbReference type="Pfam" id="PF00171"/>
    </source>
</evidence>